<evidence type="ECO:0000313" key="2">
    <source>
        <dbReference type="Proteomes" id="UP000019260"/>
    </source>
</evidence>
<reference evidence="1 2" key="1">
    <citation type="submission" date="2013-09" db="EMBL/GenBank/DDBJ databases">
        <title>Complete genome sequence of Spiroplasma mirum suckling mouse cataract agent.</title>
        <authorList>
            <person name="Landry C.A."/>
            <person name="Bastian F.O."/>
            <person name="Thune R.L."/>
        </authorList>
    </citation>
    <scope>NUCLEOTIDE SEQUENCE [LARGE SCALE GENOMIC DNA]</scope>
    <source>
        <strain evidence="1 2">SMCA</strain>
    </source>
</reference>
<dbReference type="KEGG" id="smia:P344_04120"/>
<dbReference type="HOGENOM" id="CLU_3358582_0_0_14"/>
<keyword evidence="2" id="KW-1185">Reference proteome</keyword>
<sequence>MKENRVMSVDSQNNLTTSNLNEANINFMKNMDHKIN</sequence>
<dbReference type="PATRIC" id="fig|838561.3.peg.783"/>
<accession>W6ALU4</accession>
<dbReference type="EMBL" id="CP006720">
    <property type="protein sequence ID" value="AHI58152.1"/>
    <property type="molecule type" value="Genomic_DNA"/>
</dbReference>
<dbReference type="STRING" id="838561.P344_04120"/>
<name>W6ALU4_9MOLU</name>
<organism evidence="1 2">
    <name type="scientific">Spiroplasma mirum ATCC 29335</name>
    <dbReference type="NCBI Taxonomy" id="838561"/>
    <lineage>
        <taxon>Bacteria</taxon>
        <taxon>Bacillati</taxon>
        <taxon>Mycoplasmatota</taxon>
        <taxon>Mollicutes</taxon>
        <taxon>Entomoplasmatales</taxon>
        <taxon>Spiroplasmataceae</taxon>
        <taxon>Spiroplasma</taxon>
    </lineage>
</organism>
<dbReference type="AlphaFoldDB" id="W6ALU4"/>
<gene>
    <name evidence="1" type="ORF">P344_04120</name>
</gene>
<dbReference type="Proteomes" id="UP000019260">
    <property type="component" value="Chromosome"/>
</dbReference>
<protein>
    <submittedName>
        <fullName evidence="1">Uncharacterized protein</fullName>
    </submittedName>
</protein>
<proteinExistence type="predicted"/>
<evidence type="ECO:0000313" key="1">
    <source>
        <dbReference type="EMBL" id="AHI58152.1"/>
    </source>
</evidence>